<protein>
    <submittedName>
        <fullName evidence="3">Uncharacterized protein</fullName>
    </submittedName>
</protein>
<dbReference type="EMBL" id="JACIGY010000001">
    <property type="protein sequence ID" value="MBB4410074.1"/>
    <property type="molecule type" value="Genomic_DNA"/>
</dbReference>
<organism evidence="3 6">
    <name type="scientific">Aliirhizobium cellulosilyticum</name>
    <dbReference type="NCBI Taxonomy" id="393664"/>
    <lineage>
        <taxon>Bacteria</taxon>
        <taxon>Pseudomonadati</taxon>
        <taxon>Pseudomonadota</taxon>
        <taxon>Alphaproteobacteria</taxon>
        <taxon>Hyphomicrobiales</taxon>
        <taxon>Rhizobiaceae</taxon>
        <taxon>Aliirhizobium</taxon>
    </lineage>
</organism>
<dbReference type="RefSeq" id="WP_148144808.1">
    <property type="nucleotide sequence ID" value="NZ_JACIGW010000001.1"/>
</dbReference>
<evidence type="ECO:0000313" key="4">
    <source>
        <dbReference type="EMBL" id="MBB4444761.1"/>
    </source>
</evidence>
<proteinExistence type="predicted"/>
<accession>A0A7W4SSN3</accession>
<dbReference type="Proteomes" id="UP000576087">
    <property type="component" value="Unassembled WGS sequence"/>
</dbReference>
<feature type="region of interest" description="Disordered" evidence="1">
    <location>
        <begin position="69"/>
        <end position="98"/>
    </location>
</feature>
<evidence type="ECO:0000313" key="7">
    <source>
        <dbReference type="Proteomes" id="UP000576087"/>
    </source>
</evidence>
<evidence type="ECO:0000313" key="2">
    <source>
        <dbReference type="EMBL" id="MBB4347531.1"/>
    </source>
</evidence>
<evidence type="ECO:0000256" key="1">
    <source>
        <dbReference type="SAM" id="MobiDB-lite"/>
    </source>
</evidence>
<evidence type="ECO:0000313" key="3">
    <source>
        <dbReference type="EMBL" id="MBB4410074.1"/>
    </source>
</evidence>
<dbReference type="EMBL" id="JACIHM010000001">
    <property type="protein sequence ID" value="MBB4444761.1"/>
    <property type="molecule type" value="Genomic_DNA"/>
</dbReference>
<reference evidence="5 6" key="1">
    <citation type="submission" date="2020-08" db="EMBL/GenBank/DDBJ databases">
        <title>Genomic Encyclopedia of Type Strains, Phase IV (KMG-V): Genome sequencing to study the core and pangenomes of soil and plant-associated prokaryotes.</title>
        <authorList>
            <person name="Whitman W."/>
        </authorList>
    </citation>
    <scope>NUCLEOTIDE SEQUENCE [LARGE SCALE GENOMIC DNA]</scope>
    <source>
        <strain evidence="3 6">SEMIA 444</strain>
        <strain evidence="2 5">SEMIA 448</strain>
        <strain evidence="4 7">SEMIA 452</strain>
    </source>
</reference>
<feature type="compositionally biased region" description="Polar residues" evidence="1">
    <location>
        <begin position="78"/>
        <end position="98"/>
    </location>
</feature>
<dbReference type="AlphaFoldDB" id="A0A7W4SSN3"/>
<dbReference type="Proteomes" id="UP000524535">
    <property type="component" value="Unassembled WGS sequence"/>
</dbReference>
<evidence type="ECO:0000313" key="6">
    <source>
        <dbReference type="Proteomes" id="UP000524535"/>
    </source>
</evidence>
<comment type="caution">
    <text evidence="3">The sequence shown here is derived from an EMBL/GenBank/DDBJ whole genome shotgun (WGS) entry which is preliminary data.</text>
</comment>
<gene>
    <name evidence="3" type="ORF">GGE31_000545</name>
    <name evidence="2" type="ORF">GGE33_001239</name>
    <name evidence="4" type="ORF">GGE35_000543</name>
</gene>
<sequence length="158" mass="17000">MNAALVVMTILGCNDSGTDCKYIATAQERWPSVAMCDSVSEDHLPTYANQPYPVLIAVCQDPEIAGIPNVGPIPVTRPSASQETQPAETNTSDTSVDTNAQKVEVAEVTPEEAETLAGRAIQRVKTVLPTTEGVKTLMTKPVRLVEGGYSWVARKFDH</sequence>
<name>A0A7W4SSN3_9HYPH</name>
<dbReference type="EMBL" id="JACIGW010000001">
    <property type="protein sequence ID" value="MBB4347531.1"/>
    <property type="molecule type" value="Genomic_DNA"/>
</dbReference>
<dbReference type="Proteomes" id="UP000520770">
    <property type="component" value="Unassembled WGS sequence"/>
</dbReference>
<evidence type="ECO:0000313" key="5">
    <source>
        <dbReference type="Proteomes" id="UP000520770"/>
    </source>
</evidence>
<keyword evidence="6" id="KW-1185">Reference proteome</keyword>